<feature type="compositionally biased region" description="Low complexity" evidence="8">
    <location>
        <begin position="1"/>
        <end position="20"/>
    </location>
</feature>
<dbReference type="InterPro" id="IPR035906">
    <property type="entry name" value="MetI-like_sf"/>
</dbReference>
<dbReference type="GO" id="GO:0005886">
    <property type="term" value="C:plasma membrane"/>
    <property type="evidence" value="ECO:0007669"/>
    <property type="project" value="UniProtKB-SubCell"/>
</dbReference>
<evidence type="ECO:0000256" key="1">
    <source>
        <dbReference type="ARBA" id="ARBA00004651"/>
    </source>
</evidence>
<keyword evidence="3" id="KW-1003">Cell membrane</keyword>
<keyword evidence="11" id="KW-1185">Reference proteome</keyword>
<dbReference type="EMBL" id="SOAM01000004">
    <property type="protein sequence ID" value="TDS74812.1"/>
    <property type="molecule type" value="Genomic_DNA"/>
</dbReference>
<feature type="domain" description="ABC transmembrane type-1" evidence="9">
    <location>
        <begin position="92"/>
        <end position="304"/>
    </location>
</feature>
<evidence type="ECO:0000259" key="9">
    <source>
        <dbReference type="PROSITE" id="PS50928"/>
    </source>
</evidence>
<evidence type="ECO:0000256" key="6">
    <source>
        <dbReference type="ARBA" id="ARBA00023136"/>
    </source>
</evidence>
<feature type="transmembrane region" description="Helical" evidence="7">
    <location>
        <begin position="229"/>
        <end position="248"/>
    </location>
</feature>
<dbReference type="InterPro" id="IPR051393">
    <property type="entry name" value="ABC_transporter_permease"/>
</dbReference>
<evidence type="ECO:0000313" key="11">
    <source>
        <dbReference type="Proteomes" id="UP000295344"/>
    </source>
</evidence>
<evidence type="ECO:0000256" key="5">
    <source>
        <dbReference type="ARBA" id="ARBA00022989"/>
    </source>
</evidence>
<dbReference type="InterPro" id="IPR000515">
    <property type="entry name" value="MetI-like"/>
</dbReference>
<dbReference type="RefSeq" id="WP_246018195.1">
    <property type="nucleotide sequence ID" value="NZ_BAAARP010000001.1"/>
</dbReference>
<dbReference type="PANTHER" id="PTHR30193:SF41">
    <property type="entry name" value="DIACETYLCHITOBIOSE UPTAKE SYSTEM PERMEASE PROTEIN NGCF"/>
    <property type="match status" value="1"/>
</dbReference>
<dbReference type="Proteomes" id="UP000295344">
    <property type="component" value="Unassembled WGS sequence"/>
</dbReference>
<feature type="region of interest" description="Disordered" evidence="8">
    <location>
        <begin position="1"/>
        <end position="22"/>
    </location>
</feature>
<dbReference type="Gene3D" id="1.10.3720.10">
    <property type="entry name" value="MetI-like"/>
    <property type="match status" value="1"/>
</dbReference>
<gene>
    <name evidence="10" type="ORF">CLV52_3333</name>
</gene>
<evidence type="ECO:0000313" key="10">
    <source>
        <dbReference type="EMBL" id="TDS74812.1"/>
    </source>
</evidence>
<feature type="transmembrane region" description="Helical" evidence="7">
    <location>
        <begin position="170"/>
        <end position="189"/>
    </location>
</feature>
<feature type="transmembrane region" description="Helical" evidence="7">
    <location>
        <begin position="129"/>
        <end position="150"/>
    </location>
</feature>
<dbReference type="PANTHER" id="PTHR30193">
    <property type="entry name" value="ABC TRANSPORTER PERMEASE PROTEIN"/>
    <property type="match status" value="1"/>
</dbReference>
<keyword evidence="4 7" id="KW-0812">Transmembrane</keyword>
<comment type="similarity">
    <text evidence="7">Belongs to the binding-protein-dependent transport system permease family.</text>
</comment>
<evidence type="ECO:0000256" key="2">
    <source>
        <dbReference type="ARBA" id="ARBA00022448"/>
    </source>
</evidence>
<keyword evidence="2 7" id="KW-0813">Transport</keyword>
<keyword evidence="5 7" id="KW-1133">Transmembrane helix</keyword>
<sequence>MTGVTAGAVAAATARPPGSRRTSRRRARLSETLVGYSFAAPNLVLLGVFLLYPLGLAAVLSFSRYSGFGTPEWIGIGNYADLLSDAVFWRALANTTVFTIATLVLSLGLGLALAVLLDKPLPGRPVFRTIVYAPIVVSGVASGLIGVLIFDENTGVVDKALIAAGLPAVPWQSNGTAAMVAVILMTVWGRTGFNMVIYLAGLQGIGPELYEAAELEGAGAWQRFRSITFPLLGPSTFFLLIMNVIYSFQVFDLVFVLTGGGPGNATTMLTTFAYSEAFTTRMQGYAAAIGMVLLVLMLAFAGVQWRLNRGRDVTE</sequence>
<protein>
    <submittedName>
        <fullName evidence="10">Carbohydrate ABC transporter membrane protein 1 (CUT1 family)</fullName>
    </submittedName>
</protein>
<evidence type="ECO:0000256" key="3">
    <source>
        <dbReference type="ARBA" id="ARBA00022475"/>
    </source>
</evidence>
<dbReference type="GO" id="GO:0055085">
    <property type="term" value="P:transmembrane transport"/>
    <property type="evidence" value="ECO:0007669"/>
    <property type="project" value="InterPro"/>
</dbReference>
<evidence type="ECO:0000256" key="4">
    <source>
        <dbReference type="ARBA" id="ARBA00022692"/>
    </source>
</evidence>
<feature type="transmembrane region" description="Helical" evidence="7">
    <location>
        <begin position="284"/>
        <end position="303"/>
    </location>
</feature>
<dbReference type="PROSITE" id="PS50928">
    <property type="entry name" value="ABC_TM1"/>
    <property type="match status" value="1"/>
</dbReference>
<accession>A0A4R7FIV0</accession>
<comment type="subcellular location">
    <subcellularLocation>
        <location evidence="1 7">Cell membrane</location>
        <topology evidence="1 7">Multi-pass membrane protein</topology>
    </subcellularLocation>
</comment>
<dbReference type="SUPFAM" id="SSF161098">
    <property type="entry name" value="MetI-like"/>
    <property type="match status" value="1"/>
</dbReference>
<keyword evidence="6 7" id="KW-0472">Membrane</keyword>
<comment type="caution">
    <text evidence="10">The sequence shown here is derived from an EMBL/GenBank/DDBJ whole genome shotgun (WGS) entry which is preliminary data.</text>
</comment>
<feature type="transmembrane region" description="Helical" evidence="7">
    <location>
        <begin position="97"/>
        <end position="117"/>
    </location>
</feature>
<reference evidence="10 11" key="1">
    <citation type="submission" date="2019-03" db="EMBL/GenBank/DDBJ databases">
        <title>Genomic Encyclopedia of Archaeal and Bacterial Type Strains, Phase II (KMG-II): from individual species to whole genera.</title>
        <authorList>
            <person name="Goeker M."/>
        </authorList>
    </citation>
    <scope>NUCLEOTIDE SEQUENCE [LARGE SCALE GENOMIC DNA]</scope>
    <source>
        <strain evidence="10 11">DSM 24782</strain>
    </source>
</reference>
<dbReference type="CDD" id="cd06261">
    <property type="entry name" value="TM_PBP2"/>
    <property type="match status" value="1"/>
</dbReference>
<organism evidence="10 11">
    <name type="scientific">Amnibacterium kyonggiense</name>
    <dbReference type="NCBI Taxonomy" id="595671"/>
    <lineage>
        <taxon>Bacteria</taxon>
        <taxon>Bacillati</taxon>
        <taxon>Actinomycetota</taxon>
        <taxon>Actinomycetes</taxon>
        <taxon>Micrococcales</taxon>
        <taxon>Microbacteriaceae</taxon>
        <taxon>Amnibacterium</taxon>
    </lineage>
</organism>
<evidence type="ECO:0000256" key="8">
    <source>
        <dbReference type="SAM" id="MobiDB-lite"/>
    </source>
</evidence>
<dbReference type="Pfam" id="PF00528">
    <property type="entry name" value="BPD_transp_1"/>
    <property type="match status" value="1"/>
</dbReference>
<dbReference type="AlphaFoldDB" id="A0A4R7FIV0"/>
<proteinExistence type="inferred from homology"/>
<name>A0A4R7FIV0_9MICO</name>
<feature type="transmembrane region" description="Helical" evidence="7">
    <location>
        <begin position="33"/>
        <end position="54"/>
    </location>
</feature>
<evidence type="ECO:0000256" key="7">
    <source>
        <dbReference type="RuleBase" id="RU363032"/>
    </source>
</evidence>